<evidence type="ECO:0000313" key="4">
    <source>
        <dbReference type="Proteomes" id="UP000078486"/>
    </source>
</evidence>
<sequence length="621" mass="68643">MFLRRKNKKARGIGYSYWHLCETVRTARGPRQRVVASLGKLDEAEVAGLRGGWDDLTALLRGEAPSSAAKTAGLPGLMPAIPAAPPVQWERADVGGLRVERTRDFGESYLGLALWHRLKLDELLAALLPAGRESVAWSHMAALLTVARFCAQRSELGVAEHWYETTALDDLLGIDPTAVNDARLYRALDQLGQHKDALCAHLMARYRQWFGVRFEFLLYDVTSTYFEGVAERNAQARRGYSRDSRGDCKQVCIGLVCTPEGLPLSFETFAGNRADVTTVEEIVAAMETKYGMAERIWVMDRGMVSEANIAFLRGRKARYLVGTPKSWLRHHEAALLGKSDWQEAQAGLEVRFVVHPDGPPGEKYVLCRSGARAQKERAMLQRQSKGLTAALGRIAAWLGRQPQTDQEAVGRRIGRALGKFPAAAAIVQATVQRDAAGRAIGLEIASAVDAGQKAHRQKGAYLLRTNCEETDPAQLWRWYIQLTQAEAAFRTAKSDLGLRPIFHHKEDRVQAHLLVCFLALALWRTLEQWMCAKGLGTCARQLVTQMAGVKSVDVLLPVLRGTMRTELRLRVVATPEPATAQLLAHLGLRLPKGPRIVANVVPKNASESPQHLAPQQNRSAN</sequence>
<dbReference type="GO" id="GO:0004803">
    <property type="term" value="F:transposase activity"/>
    <property type="evidence" value="ECO:0007669"/>
    <property type="project" value="InterPro"/>
</dbReference>
<reference evidence="2 4" key="1">
    <citation type="submission" date="2016-01" db="EMBL/GenBank/DDBJ databases">
        <title>High potential of lignocellulose degradation of a new Verrucomicrobia species.</title>
        <authorList>
            <person name="Wang Y."/>
            <person name="Shi Y."/>
            <person name="Qiu Z."/>
            <person name="Liu S."/>
            <person name="Yang H."/>
        </authorList>
    </citation>
    <scope>NUCLEOTIDE SEQUENCE [LARGE SCALE GENOMIC DNA]</scope>
    <source>
        <strain evidence="2 4">TSB47</strain>
    </source>
</reference>
<evidence type="ECO:0000313" key="3">
    <source>
        <dbReference type="EMBL" id="OAM88965.1"/>
    </source>
</evidence>
<dbReference type="Pfam" id="PF01609">
    <property type="entry name" value="DDE_Tnp_1"/>
    <property type="match status" value="1"/>
</dbReference>
<gene>
    <name evidence="2" type="ORF">AW736_09195</name>
    <name evidence="3" type="ORF">AW736_09300</name>
</gene>
<accession>A0A178IIK9</accession>
<dbReference type="EMBL" id="LRRQ01000113">
    <property type="protein sequence ID" value="OAM88946.1"/>
    <property type="molecule type" value="Genomic_DNA"/>
</dbReference>
<dbReference type="STRING" id="1184151.AW736_09195"/>
<dbReference type="AlphaFoldDB" id="A0A178IIK9"/>
<dbReference type="SUPFAM" id="SSF53098">
    <property type="entry name" value="Ribonuclease H-like"/>
    <property type="match status" value="1"/>
</dbReference>
<dbReference type="NCBIfam" id="NF033559">
    <property type="entry name" value="transpos_IS1634"/>
    <property type="match status" value="1"/>
</dbReference>
<evidence type="ECO:0000313" key="2">
    <source>
        <dbReference type="EMBL" id="OAM88946.1"/>
    </source>
</evidence>
<dbReference type="PANTHER" id="PTHR34614">
    <property type="match status" value="1"/>
</dbReference>
<organism evidence="2 4">
    <name type="scientific">Termitidicoccus mucosus</name>
    <dbReference type="NCBI Taxonomy" id="1184151"/>
    <lineage>
        <taxon>Bacteria</taxon>
        <taxon>Pseudomonadati</taxon>
        <taxon>Verrucomicrobiota</taxon>
        <taxon>Opitutia</taxon>
        <taxon>Opitutales</taxon>
        <taxon>Opitutaceae</taxon>
        <taxon>Termitidicoccus</taxon>
    </lineage>
</organism>
<evidence type="ECO:0000259" key="1">
    <source>
        <dbReference type="Pfam" id="PF01609"/>
    </source>
</evidence>
<protein>
    <recommendedName>
        <fullName evidence="1">Transposase IS4-like domain-containing protein</fullName>
    </recommendedName>
</protein>
<dbReference type="Proteomes" id="UP000078486">
    <property type="component" value="Unassembled WGS sequence"/>
</dbReference>
<keyword evidence="4" id="KW-1185">Reference proteome</keyword>
<dbReference type="GO" id="GO:0003677">
    <property type="term" value="F:DNA binding"/>
    <property type="evidence" value="ECO:0007669"/>
    <property type="project" value="InterPro"/>
</dbReference>
<dbReference type="GO" id="GO:0006313">
    <property type="term" value="P:DNA transposition"/>
    <property type="evidence" value="ECO:0007669"/>
    <property type="project" value="InterPro"/>
</dbReference>
<comment type="caution">
    <text evidence="2">The sequence shown here is derived from an EMBL/GenBank/DDBJ whole genome shotgun (WGS) entry which is preliminary data.</text>
</comment>
<dbReference type="PANTHER" id="PTHR34614:SF2">
    <property type="entry name" value="TRANSPOSASE IS4-LIKE DOMAIN-CONTAINING PROTEIN"/>
    <property type="match status" value="1"/>
</dbReference>
<dbReference type="InterPro" id="IPR002559">
    <property type="entry name" value="Transposase_11"/>
</dbReference>
<dbReference type="EMBL" id="LRRQ01000113">
    <property type="protein sequence ID" value="OAM88965.1"/>
    <property type="molecule type" value="Genomic_DNA"/>
</dbReference>
<dbReference type="InterPro" id="IPR047654">
    <property type="entry name" value="IS1634_transpos"/>
</dbReference>
<dbReference type="RefSeq" id="WP_068770007.1">
    <property type="nucleotide sequence ID" value="NZ_KV441840.1"/>
</dbReference>
<dbReference type="InterPro" id="IPR012337">
    <property type="entry name" value="RNaseH-like_sf"/>
</dbReference>
<dbReference type="OrthoDB" id="181646at2"/>
<feature type="domain" description="Transposase IS4-like" evidence="1">
    <location>
        <begin position="230"/>
        <end position="521"/>
    </location>
</feature>
<proteinExistence type="predicted"/>
<name>A0A178IIK9_9BACT</name>